<dbReference type="EMBL" id="JADAQT010000057">
    <property type="protein sequence ID" value="MBE1875071.1"/>
    <property type="molecule type" value="Genomic_DNA"/>
</dbReference>
<dbReference type="InterPro" id="IPR050789">
    <property type="entry name" value="Diverse_Enzym_Activities"/>
</dbReference>
<comment type="caution">
    <text evidence="3">The sequence shown here is derived from an EMBL/GenBank/DDBJ whole genome shotgun (WGS) entry which is preliminary data.</text>
</comment>
<protein>
    <submittedName>
        <fullName evidence="3">Beta-lactamase family protein</fullName>
    </submittedName>
</protein>
<dbReference type="Gene3D" id="3.40.710.10">
    <property type="entry name" value="DD-peptidase/beta-lactamase superfamily"/>
    <property type="match status" value="1"/>
</dbReference>
<evidence type="ECO:0000259" key="2">
    <source>
        <dbReference type="Pfam" id="PF00144"/>
    </source>
</evidence>
<accession>A0ABR9MUL1</accession>
<evidence type="ECO:0000313" key="3">
    <source>
        <dbReference type="EMBL" id="MBE1875071.1"/>
    </source>
</evidence>
<feature type="compositionally biased region" description="Low complexity" evidence="1">
    <location>
        <begin position="340"/>
        <end position="355"/>
    </location>
</feature>
<dbReference type="Pfam" id="PF00144">
    <property type="entry name" value="Beta-lactamase"/>
    <property type="match status" value="1"/>
</dbReference>
<feature type="region of interest" description="Disordered" evidence="1">
    <location>
        <begin position="337"/>
        <end position="431"/>
    </location>
</feature>
<sequence length="544" mass="58269">MTTTRDLPRSSPEAEGLNPAAVLRLVENLDRLDSVHSFMLLRHGNVVAEGCWTPYDAATPHVMFSVSKSFTSLAVGLAISDGLLGLDDKVLDHFAAEAPDSRSDNLRAMTIRHLLTMSAGHDVSTMEAIVPTNLGLRDADWVRQILAMPVPYEPGSRFVYNTGATYLAGVAVQRRTGRRLLDYLGERVLGPLGFQGATWEQDPDGLDVGGYGMRVRTEDLAKLGQLCLRRGQWDGAQLVPAEWIDAATSRQIDSTHDDWPEWRQGYGYQFWRSRFGAYRADGAFGQYAIVWPEHDVVLAITSGLQNLQSVQDAVWDGLLPTLDPAAAREAGLPPVARGIAPFDGPPFDGAPFDAAESPGAAGETEQPAGGAQGTPAPDGSPRPSSRIVPPDDGVTWDLHLPLPAGGHTGPTTSATGRTYRMGPNSGGLEALELSRDDDGRLVLREEIGGTERTLGLGDGEWVRQRVDLADGPEELACAAAWTATDTLVVRMIAVGTPFAWTLTLRFDGDGDGDRVAASLDQNVSFGETHLLDATGTATEPEAAA</sequence>
<dbReference type="PANTHER" id="PTHR43283">
    <property type="entry name" value="BETA-LACTAMASE-RELATED"/>
    <property type="match status" value="1"/>
</dbReference>
<organism evidence="3 4">
    <name type="scientific">Myceligenerans pegani</name>
    <dbReference type="NCBI Taxonomy" id="2776917"/>
    <lineage>
        <taxon>Bacteria</taxon>
        <taxon>Bacillati</taxon>
        <taxon>Actinomycetota</taxon>
        <taxon>Actinomycetes</taxon>
        <taxon>Micrococcales</taxon>
        <taxon>Promicromonosporaceae</taxon>
        <taxon>Myceligenerans</taxon>
    </lineage>
</organism>
<feature type="domain" description="Beta-lactamase-related" evidence="2">
    <location>
        <begin position="38"/>
        <end position="302"/>
    </location>
</feature>
<name>A0ABR9MUL1_9MICO</name>
<dbReference type="Proteomes" id="UP000625527">
    <property type="component" value="Unassembled WGS sequence"/>
</dbReference>
<evidence type="ECO:0000313" key="4">
    <source>
        <dbReference type="Proteomes" id="UP000625527"/>
    </source>
</evidence>
<reference evidence="3 4" key="1">
    <citation type="submission" date="2020-10" db="EMBL/GenBank/DDBJ databases">
        <title>Myceligenerans pegani sp. nov., an endophytic actinomycete isolated from Peganum harmala L. in Xinjiang, China.</title>
        <authorList>
            <person name="Xin L."/>
        </authorList>
    </citation>
    <scope>NUCLEOTIDE SEQUENCE [LARGE SCALE GENOMIC DNA]</scope>
    <source>
        <strain evidence="3 4">TRM65318</strain>
    </source>
</reference>
<proteinExistence type="predicted"/>
<dbReference type="InterPro" id="IPR012338">
    <property type="entry name" value="Beta-lactam/transpept-like"/>
</dbReference>
<dbReference type="RefSeq" id="WP_192861653.1">
    <property type="nucleotide sequence ID" value="NZ_JADAQT010000057.1"/>
</dbReference>
<dbReference type="InterPro" id="IPR001466">
    <property type="entry name" value="Beta-lactam-related"/>
</dbReference>
<dbReference type="SUPFAM" id="SSF56601">
    <property type="entry name" value="beta-lactamase/transpeptidase-like"/>
    <property type="match status" value="1"/>
</dbReference>
<evidence type="ECO:0000256" key="1">
    <source>
        <dbReference type="SAM" id="MobiDB-lite"/>
    </source>
</evidence>
<gene>
    <name evidence="3" type="ORF">IHE71_05000</name>
</gene>
<keyword evidence="4" id="KW-1185">Reference proteome</keyword>
<dbReference type="PANTHER" id="PTHR43283:SF7">
    <property type="entry name" value="BETA-LACTAMASE-RELATED DOMAIN-CONTAINING PROTEIN"/>
    <property type="match status" value="1"/>
</dbReference>